<dbReference type="SUPFAM" id="SSF49785">
    <property type="entry name" value="Galactose-binding domain-like"/>
    <property type="match status" value="1"/>
</dbReference>
<protein>
    <submittedName>
        <fullName evidence="1">Uncharacterized protein</fullName>
    </submittedName>
</protein>
<comment type="caution">
    <text evidence="1">The sequence shown here is derived from an EMBL/GenBank/DDBJ whole genome shotgun (WGS) entry which is preliminary data.</text>
</comment>
<dbReference type="Proteomes" id="UP000093104">
    <property type="component" value="Unassembled WGS sequence"/>
</dbReference>
<gene>
    <name evidence="1" type="ORF">AFK24_22030</name>
</gene>
<dbReference type="EMBL" id="LGSI01000065">
    <property type="protein sequence ID" value="OCR22910.1"/>
    <property type="molecule type" value="Genomic_DNA"/>
</dbReference>
<evidence type="ECO:0000313" key="1">
    <source>
        <dbReference type="EMBL" id="OCR22910.1"/>
    </source>
</evidence>
<evidence type="ECO:0000313" key="2">
    <source>
        <dbReference type="Proteomes" id="UP000093104"/>
    </source>
</evidence>
<dbReference type="AlphaFoldDB" id="A0A1C7Z183"/>
<organism evidence="1 2">
    <name type="scientific">Pseudomonas syringae</name>
    <dbReference type="NCBI Taxonomy" id="317"/>
    <lineage>
        <taxon>Bacteria</taxon>
        <taxon>Pseudomonadati</taxon>
        <taxon>Pseudomonadota</taxon>
        <taxon>Gammaproteobacteria</taxon>
        <taxon>Pseudomonadales</taxon>
        <taxon>Pseudomonadaceae</taxon>
        <taxon>Pseudomonas</taxon>
    </lineage>
</organism>
<proteinExistence type="predicted"/>
<dbReference type="InterPro" id="IPR008979">
    <property type="entry name" value="Galactose-bd-like_sf"/>
</dbReference>
<accession>A0A1C7Z183</accession>
<name>A0A1C7Z183_PSESX</name>
<sequence length="158" mass="17368">MANQYIKNGNFIKKLEHWTQGPEPFDPQFKPHGDGNSIHLPISASLQQTFPEMPGKTMRLEFEVRSAQPDVDQAMFTVSVGGFNSDGAAQVSPVSGLASSEWQTYSVRVYFQQPLKHCFLLASLPSPALIKGQQAPPAAPAMAAVRFANFKLFEETKA</sequence>
<dbReference type="RefSeq" id="WP_065835243.1">
    <property type="nucleotide sequence ID" value="NZ_LGSI01000065.1"/>
</dbReference>
<dbReference type="Gene3D" id="2.60.120.260">
    <property type="entry name" value="Galactose-binding domain-like"/>
    <property type="match status" value="1"/>
</dbReference>
<dbReference type="OrthoDB" id="7008806at2"/>
<reference evidence="1 2" key="1">
    <citation type="submission" date="2015-07" db="EMBL/GenBank/DDBJ databases">
        <title>Draft genome sequence of a diazotrophic, plant growth-promoting rhizobacterium of the Pseudomonas syringae complex.</title>
        <authorList>
            <person name="Patten C.L."/>
            <person name="Jeong H."/>
        </authorList>
    </citation>
    <scope>NUCLEOTIDE SEQUENCE [LARGE SCALE GENOMIC DNA]</scope>
    <source>
        <strain evidence="1 2">GR12-2</strain>
    </source>
</reference>